<evidence type="ECO:0000313" key="6">
    <source>
        <dbReference type="Proteomes" id="UP000429607"/>
    </source>
</evidence>
<gene>
    <name evidence="2" type="ORF">PR001_g31528</name>
    <name evidence="3" type="ORF">PR002_g20248</name>
    <name evidence="4" type="ORF">PR002_g20250</name>
    <name evidence="5" type="ORF">PR003_g22499</name>
</gene>
<evidence type="ECO:0000256" key="1">
    <source>
        <dbReference type="SAM" id="SignalP"/>
    </source>
</evidence>
<dbReference type="EMBL" id="QXFT01002236">
    <property type="protein sequence ID" value="KAE9301518.1"/>
    <property type="molecule type" value="Genomic_DNA"/>
</dbReference>
<keyword evidence="7" id="KW-1185">Reference proteome</keyword>
<evidence type="ECO:0000313" key="4">
    <source>
        <dbReference type="EMBL" id="KAE8993410.1"/>
    </source>
</evidence>
<dbReference type="EMBL" id="QXFV01008262">
    <property type="protein sequence ID" value="KAE8957008.1"/>
    <property type="molecule type" value="Genomic_DNA"/>
</dbReference>
<feature type="signal peptide" evidence="1">
    <location>
        <begin position="1"/>
        <end position="19"/>
    </location>
</feature>
<accession>A0A6A4D512</accession>
<evidence type="ECO:0000313" key="7">
    <source>
        <dbReference type="Proteomes" id="UP000434957"/>
    </source>
</evidence>
<dbReference type="Proteomes" id="UP000434957">
    <property type="component" value="Unassembled WGS sequence"/>
</dbReference>
<dbReference type="Proteomes" id="UP000435112">
    <property type="component" value="Unassembled WGS sequence"/>
</dbReference>
<evidence type="ECO:0000313" key="3">
    <source>
        <dbReference type="EMBL" id="KAE8993407.1"/>
    </source>
</evidence>
<evidence type="ECO:0000313" key="2">
    <source>
        <dbReference type="EMBL" id="KAE8957008.1"/>
    </source>
</evidence>
<dbReference type="EMBL" id="QXFU01001913">
    <property type="protein sequence ID" value="KAE8993410.1"/>
    <property type="molecule type" value="Genomic_DNA"/>
</dbReference>
<evidence type="ECO:0000313" key="8">
    <source>
        <dbReference type="Proteomes" id="UP000435112"/>
    </source>
</evidence>
<dbReference type="Proteomes" id="UP000429607">
    <property type="component" value="Unassembled WGS sequence"/>
</dbReference>
<keyword evidence="1" id="KW-0732">Signal</keyword>
<evidence type="ECO:0000313" key="5">
    <source>
        <dbReference type="EMBL" id="KAE9301518.1"/>
    </source>
</evidence>
<dbReference type="AlphaFoldDB" id="A0A6A4D512"/>
<dbReference type="EMBL" id="QXFU01001913">
    <property type="protein sequence ID" value="KAE8993407.1"/>
    <property type="molecule type" value="Genomic_DNA"/>
</dbReference>
<feature type="chain" id="PRO_5036167477" evidence="1">
    <location>
        <begin position="20"/>
        <end position="56"/>
    </location>
</feature>
<name>A0A6A4D512_9STRA</name>
<reference evidence="5 7" key="1">
    <citation type="submission" date="2018-08" db="EMBL/GenBank/DDBJ databases">
        <title>Genomic investigation of the strawberry pathogen Phytophthora fragariae indicates pathogenicity is determined by transcriptional variation in three key races.</title>
        <authorList>
            <person name="Adams T.M."/>
            <person name="Armitage A.D."/>
            <person name="Sobczyk M.K."/>
            <person name="Bates H.J."/>
            <person name="Dunwell J.M."/>
            <person name="Nellist C.F."/>
            <person name="Harrison R.J."/>
        </authorList>
    </citation>
    <scope>NUCLEOTIDE SEQUENCE [LARGE SCALE GENOMIC DNA]</scope>
    <source>
        <strain evidence="2 6">SCRP249</strain>
        <strain evidence="3 8">SCRP324</strain>
        <strain evidence="5 7">SCRP333</strain>
    </source>
</reference>
<organism evidence="5 7">
    <name type="scientific">Phytophthora rubi</name>
    <dbReference type="NCBI Taxonomy" id="129364"/>
    <lineage>
        <taxon>Eukaryota</taxon>
        <taxon>Sar</taxon>
        <taxon>Stramenopiles</taxon>
        <taxon>Oomycota</taxon>
        <taxon>Peronosporomycetes</taxon>
        <taxon>Peronosporales</taxon>
        <taxon>Peronosporaceae</taxon>
        <taxon>Phytophthora</taxon>
    </lineage>
</organism>
<proteinExistence type="predicted"/>
<comment type="caution">
    <text evidence="5">The sequence shown here is derived from an EMBL/GenBank/DDBJ whole genome shotgun (WGS) entry which is preliminary data.</text>
</comment>
<protein>
    <submittedName>
        <fullName evidence="5">Uncharacterized protein</fullName>
    </submittedName>
</protein>
<sequence>MTALVAVAELIAAPAVGLGWSSDSRPLTPAFNWGPAVVATPTVAAFPTAIPPSSVT</sequence>